<keyword evidence="4" id="KW-0677">Repeat</keyword>
<sequence>MQYTHHQFQHPIGIDSPRAASHPHPIPSPSYHRDRDALCGNALDGIICFKHSLYLIPCLLIAIHGSVDLCKFSRRPVIHPQSSNATVIKLCQLTYFSKLCLIIAVSVIQLAYSCFLLIRFGWWDPGQCISSLLLCVSLLYALPLHHLSHQRSQRSCTSLLFFYLFLLIISAIELRDHLPRSLLIVNPLPHQTSFLILRSLLLAAIFALECLGPFKYHDDHHHHTFSLGNQKNNINPNKNAYRPLSQDQSSLPRLESPLVYANVFSRLTFGWITPLMKLGQHLAEHDLWRLPRADQADALTNRIHQTWSRQRSRTHSDPSLIRAIVHAYGGPYLLAVLFKCIQDILQFAQPLLLSRLLTFADSYSHGNQPEPLSHGYTIAALMFCCGLLQTLFQHQYAHRAFVTGIRVRSGLIGLIYQKSLVLSNQEKSGRSTGDIVNLMSTDVSRIQGSCSDGLILVSGIFQITLAFISLYTMLGWPMLGGVVVVLLSIPFNMGLSRLYSKLQKVQMENKDSRTRLMNEILNNIRSIKLYTWENAFTKKLSAIRNDRELCLLRRMGYLFSAIFSLWSFIPFLVAFVAFSIFSLISDTPLSPALIFPAISLFQLLESPLGVLPIAINEWVEAYVSANRIGAFLASKELQQDAVIRSSYSTEEHVPPVEVLDAHFTWSSGTDSTLSGISLSVSNGKLLAIVGRVGSGKSSLLSGILGEMLKLSGTVQLRGNVAYTAQTPWLLSATVKENILFGVEYDEELYETVIEACALVDDLAMLEDGDKTQVGENGVALSGGQKARVSLARAIYARADVYLLDDPLSSVDAHVARHLFDKVIGPNGLLRGKARIMCTNAVPFCQQVDELIMLRDGRIVERGTFQSVLAN</sequence>
<evidence type="ECO:0000313" key="14">
    <source>
        <dbReference type="Proteomes" id="UP000235388"/>
    </source>
</evidence>
<evidence type="ECO:0000259" key="11">
    <source>
        <dbReference type="PROSITE" id="PS50893"/>
    </source>
</evidence>
<dbReference type="Pfam" id="PF24357">
    <property type="entry name" value="TMD0_ABC"/>
    <property type="match status" value="1"/>
</dbReference>
<reference evidence="13 14" key="1">
    <citation type="submission" date="2017-11" db="EMBL/GenBank/DDBJ databases">
        <title>De novo assembly and phasing of dikaryotic genomes from two isolates of Puccinia coronata f. sp. avenae, the causal agent of oat crown rust.</title>
        <authorList>
            <person name="Miller M.E."/>
            <person name="Zhang Y."/>
            <person name="Omidvar V."/>
            <person name="Sperschneider J."/>
            <person name="Schwessinger B."/>
            <person name="Raley C."/>
            <person name="Palmer J.M."/>
            <person name="Garnica D."/>
            <person name="Upadhyaya N."/>
            <person name="Rathjen J."/>
            <person name="Taylor J.M."/>
            <person name="Park R.F."/>
            <person name="Dodds P.N."/>
            <person name="Hirsch C.D."/>
            <person name="Kianian S.F."/>
            <person name="Figueroa M."/>
        </authorList>
    </citation>
    <scope>NUCLEOTIDE SEQUENCE [LARGE SCALE GENOMIC DNA]</scope>
    <source>
        <strain evidence="13">12NC29</strain>
    </source>
</reference>
<feature type="region of interest" description="Disordered" evidence="9">
    <location>
        <begin position="1"/>
        <end position="26"/>
    </location>
</feature>
<dbReference type="Pfam" id="PF00664">
    <property type="entry name" value="ABC_membrane"/>
    <property type="match status" value="1"/>
</dbReference>
<evidence type="ECO:0000256" key="9">
    <source>
        <dbReference type="SAM" id="MobiDB-lite"/>
    </source>
</evidence>
<evidence type="ECO:0000256" key="6">
    <source>
        <dbReference type="ARBA" id="ARBA00022840"/>
    </source>
</evidence>
<accession>A0A2N5T529</accession>
<feature type="transmembrane region" description="Helical" evidence="10">
    <location>
        <begin position="129"/>
        <end position="147"/>
    </location>
</feature>
<evidence type="ECO:0000256" key="7">
    <source>
        <dbReference type="ARBA" id="ARBA00022989"/>
    </source>
</evidence>
<dbReference type="InterPro" id="IPR003439">
    <property type="entry name" value="ABC_transporter-like_ATP-bd"/>
</dbReference>
<dbReference type="Gene3D" id="3.40.50.300">
    <property type="entry name" value="P-loop containing nucleotide triphosphate hydrolases"/>
    <property type="match status" value="1"/>
</dbReference>
<comment type="subcellular location">
    <subcellularLocation>
        <location evidence="1">Vacuole membrane</location>
        <topology evidence="1">Multi-pass membrane protein</topology>
    </subcellularLocation>
</comment>
<evidence type="ECO:0008006" key="15">
    <source>
        <dbReference type="Google" id="ProtNLM"/>
    </source>
</evidence>
<evidence type="ECO:0000313" key="13">
    <source>
        <dbReference type="EMBL" id="PLW20611.1"/>
    </source>
</evidence>
<gene>
    <name evidence="13" type="ORF">PCANC_06048</name>
</gene>
<name>A0A2N5T529_9BASI</name>
<dbReference type="GO" id="GO:0005524">
    <property type="term" value="F:ATP binding"/>
    <property type="evidence" value="ECO:0007669"/>
    <property type="project" value="UniProtKB-KW"/>
</dbReference>
<dbReference type="STRING" id="200324.A0A2N5T529"/>
<evidence type="ECO:0000256" key="3">
    <source>
        <dbReference type="ARBA" id="ARBA00022692"/>
    </source>
</evidence>
<dbReference type="GO" id="GO:0140359">
    <property type="term" value="F:ABC-type transporter activity"/>
    <property type="evidence" value="ECO:0007669"/>
    <property type="project" value="InterPro"/>
</dbReference>
<dbReference type="GO" id="GO:0000329">
    <property type="term" value="C:fungal-type vacuole membrane"/>
    <property type="evidence" value="ECO:0007669"/>
    <property type="project" value="UniProtKB-ARBA"/>
</dbReference>
<dbReference type="PANTHER" id="PTHR24223:SF443">
    <property type="entry name" value="MULTIDRUG-RESISTANCE LIKE PROTEIN 1, ISOFORM I"/>
    <property type="match status" value="1"/>
</dbReference>
<comment type="caution">
    <text evidence="13">The sequence shown here is derived from an EMBL/GenBank/DDBJ whole genome shotgun (WGS) entry which is preliminary data.</text>
</comment>
<evidence type="ECO:0000256" key="2">
    <source>
        <dbReference type="ARBA" id="ARBA00022448"/>
    </source>
</evidence>
<evidence type="ECO:0000256" key="4">
    <source>
        <dbReference type="ARBA" id="ARBA00022737"/>
    </source>
</evidence>
<dbReference type="InterPro" id="IPR050173">
    <property type="entry name" value="ABC_transporter_C-like"/>
</dbReference>
<dbReference type="Pfam" id="PF00005">
    <property type="entry name" value="ABC_tran"/>
    <property type="match status" value="1"/>
</dbReference>
<feature type="transmembrane region" description="Helical" evidence="10">
    <location>
        <begin position="99"/>
        <end position="123"/>
    </location>
</feature>
<keyword evidence="6" id="KW-0067">ATP-binding</keyword>
<feature type="domain" description="ABC transporter" evidence="11">
    <location>
        <begin position="656"/>
        <end position="870"/>
    </location>
</feature>
<keyword evidence="7 10" id="KW-1133">Transmembrane helix</keyword>
<feature type="transmembrane region" description="Helical" evidence="10">
    <location>
        <begin position="195"/>
        <end position="214"/>
    </location>
</feature>
<dbReference type="InterPro" id="IPR056227">
    <property type="entry name" value="TMD0_ABC"/>
</dbReference>
<dbReference type="InterPro" id="IPR027417">
    <property type="entry name" value="P-loop_NTPase"/>
</dbReference>
<protein>
    <recommendedName>
        <fullName evidence="15">ABC transmembrane type-1 domain-containing protein</fullName>
    </recommendedName>
</protein>
<keyword evidence="3 10" id="KW-0812">Transmembrane</keyword>
<evidence type="ECO:0000256" key="8">
    <source>
        <dbReference type="ARBA" id="ARBA00023136"/>
    </source>
</evidence>
<dbReference type="FunFam" id="3.40.50.300:FF:001847">
    <property type="entry name" value="ABC transporter, putative"/>
    <property type="match status" value="1"/>
</dbReference>
<dbReference type="InterPro" id="IPR036640">
    <property type="entry name" value="ABC1_TM_sf"/>
</dbReference>
<dbReference type="CDD" id="cd03250">
    <property type="entry name" value="ABCC_MRP_domain1"/>
    <property type="match status" value="1"/>
</dbReference>
<dbReference type="PROSITE" id="PS50929">
    <property type="entry name" value="ABC_TM1F"/>
    <property type="match status" value="1"/>
</dbReference>
<dbReference type="InterPro" id="IPR017871">
    <property type="entry name" value="ABC_transporter-like_CS"/>
</dbReference>
<evidence type="ECO:0000256" key="10">
    <source>
        <dbReference type="SAM" id="Phobius"/>
    </source>
</evidence>
<dbReference type="PROSITE" id="PS00211">
    <property type="entry name" value="ABC_TRANSPORTER_1"/>
    <property type="match status" value="1"/>
</dbReference>
<evidence type="ECO:0000256" key="1">
    <source>
        <dbReference type="ARBA" id="ARBA00004128"/>
    </source>
</evidence>
<dbReference type="CDD" id="cd18579">
    <property type="entry name" value="ABC_6TM_ABCC_D1"/>
    <property type="match status" value="1"/>
</dbReference>
<dbReference type="InterPro" id="IPR003593">
    <property type="entry name" value="AAA+_ATPase"/>
</dbReference>
<feature type="domain" description="ABC transmembrane type-1" evidence="12">
    <location>
        <begin position="333"/>
        <end position="620"/>
    </location>
</feature>
<dbReference type="SUPFAM" id="SSF90123">
    <property type="entry name" value="ABC transporter transmembrane region"/>
    <property type="match status" value="1"/>
</dbReference>
<proteinExistence type="predicted"/>
<dbReference type="SMART" id="SM00382">
    <property type="entry name" value="AAA"/>
    <property type="match status" value="1"/>
</dbReference>
<keyword evidence="2" id="KW-0813">Transport</keyword>
<dbReference type="Gene3D" id="1.20.1560.10">
    <property type="entry name" value="ABC transporter type 1, transmembrane domain"/>
    <property type="match status" value="1"/>
</dbReference>
<keyword evidence="8 10" id="KW-0472">Membrane</keyword>
<feature type="transmembrane region" description="Helical" evidence="10">
    <location>
        <begin position="159"/>
        <end position="175"/>
    </location>
</feature>
<feature type="transmembrane region" description="Helical" evidence="10">
    <location>
        <begin position="479"/>
        <end position="500"/>
    </location>
</feature>
<dbReference type="Proteomes" id="UP000235388">
    <property type="component" value="Unassembled WGS sequence"/>
</dbReference>
<dbReference type="AlphaFoldDB" id="A0A2N5T529"/>
<feature type="transmembrane region" description="Helical" evidence="10">
    <location>
        <begin position="557"/>
        <end position="584"/>
    </location>
</feature>
<dbReference type="SUPFAM" id="SSF52540">
    <property type="entry name" value="P-loop containing nucleoside triphosphate hydrolases"/>
    <property type="match status" value="1"/>
</dbReference>
<evidence type="ECO:0000259" key="12">
    <source>
        <dbReference type="PROSITE" id="PS50929"/>
    </source>
</evidence>
<keyword evidence="14" id="KW-1185">Reference proteome</keyword>
<dbReference type="InterPro" id="IPR044746">
    <property type="entry name" value="ABCC_6TM_D1"/>
</dbReference>
<dbReference type="PANTHER" id="PTHR24223">
    <property type="entry name" value="ATP-BINDING CASSETTE SUB-FAMILY C"/>
    <property type="match status" value="1"/>
</dbReference>
<dbReference type="GO" id="GO:0016887">
    <property type="term" value="F:ATP hydrolysis activity"/>
    <property type="evidence" value="ECO:0007669"/>
    <property type="project" value="InterPro"/>
</dbReference>
<feature type="transmembrane region" description="Helical" evidence="10">
    <location>
        <begin position="454"/>
        <end position="473"/>
    </location>
</feature>
<dbReference type="EMBL" id="PGCJ01000794">
    <property type="protein sequence ID" value="PLW20611.1"/>
    <property type="molecule type" value="Genomic_DNA"/>
</dbReference>
<dbReference type="PROSITE" id="PS50893">
    <property type="entry name" value="ABC_TRANSPORTER_2"/>
    <property type="match status" value="1"/>
</dbReference>
<dbReference type="InterPro" id="IPR011527">
    <property type="entry name" value="ABC1_TM_dom"/>
</dbReference>
<dbReference type="FunFam" id="1.20.1560.10:FF:000078">
    <property type="entry name" value="Unplaced genomic scaffold supercont1.1, whole genome shotgun sequence"/>
    <property type="match status" value="1"/>
</dbReference>
<dbReference type="OrthoDB" id="6500128at2759"/>
<evidence type="ECO:0000256" key="5">
    <source>
        <dbReference type="ARBA" id="ARBA00022741"/>
    </source>
</evidence>
<keyword evidence="5" id="KW-0547">Nucleotide-binding</keyword>
<organism evidence="13 14">
    <name type="scientific">Puccinia coronata f. sp. avenae</name>
    <dbReference type="NCBI Taxonomy" id="200324"/>
    <lineage>
        <taxon>Eukaryota</taxon>
        <taxon>Fungi</taxon>
        <taxon>Dikarya</taxon>
        <taxon>Basidiomycota</taxon>
        <taxon>Pucciniomycotina</taxon>
        <taxon>Pucciniomycetes</taxon>
        <taxon>Pucciniales</taxon>
        <taxon>Pucciniaceae</taxon>
        <taxon>Puccinia</taxon>
    </lineage>
</organism>